<name>A0ACB8AIU9_9AGAM</name>
<evidence type="ECO:0000313" key="2">
    <source>
        <dbReference type="Proteomes" id="UP000790377"/>
    </source>
</evidence>
<evidence type="ECO:0000313" key="1">
    <source>
        <dbReference type="EMBL" id="KAH7913380.1"/>
    </source>
</evidence>
<keyword evidence="2" id="KW-1185">Reference proteome</keyword>
<reference evidence="1" key="1">
    <citation type="journal article" date="2021" name="New Phytol.">
        <title>Evolutionary innovations through gain and loss of genes in the ectomycorrhizal Boletales.</title>
        <authorList>
            <person name="Wu G."/>
            <person name="Miyauchi S."/>
            <person name="Morin E."/>
            <person name="Kuo A."/>
            <person name="Drula E."/>
            <person name="Varga T."/>
            <person name="Kohler A."/>
            <person name="Feng B."/>
            <person name="Cao Y."/>
            <person name="Lipzen A."/>
            <person name="Daum C."/>
            <person name="Hundley H."/>
            <person name="Pangilinan J."/>
            <person name="Johnson J."/>
            <person name="Barry K."/>
            <person name="LaButti K."/>
            <person name="Ng V."/>
            <person name="Ahrendt S."/>
            <person name="Min B."/>
            <person name="Choi I.G."/>
            <person name="Park H."/>
            <person name="Plett J.M."/>
            <person name="Magnuson J."/>
            <person name="Spatafora J.W."/>
            <person name="Nagy L.G."/>
            <person name="Henrissat B."/>
            <person name="Grigoriev I.V."/>
            <person name="Yang Z.L."/>
            <person name="Xu J."/>
            <person name="Martin F.M."/>
        </authorList>
    </citation>
    <scope>NUCLEOTIDE SEQUENCE</scope>
    <source>
        <strain evidence="1">ATCC 28755</strain>
    </source>
</reference>
<dbReference type="Proteomes" id="UP000790377">
    <property type="component" value="Unassembled WGS sequence"/>
</dbReference>
<dbReference type="EMBL" id="MU267632">
    <property type="protein sequence ID" value="KAH7913380.1"/>
    <property type="molecule type" value="Genomic_DNA"/>
</dbReference>
<protein>
    <submittedName>
        <fullName evidence="1">Acyl-CoA N-acyltransferase</fullName>
    </submittedName>
</protein>
<sequence length="171" mass="19348">MSLIVNNDNHDSFLSEISVRLIDVEATQSLRHSVLWPEMDISYVLLPEDDRGSHVGAFLPSSDKPIAVISLFVQPIPSEEKSVAMDHHIANSEPAARFRKFACHPDYQRRGIGTKLLKHVFTLAASELGVKVIWCDARLTTSEWYRKRGMVPFGSRFFKGSVEYTRMKASL</sequence>
<organism evidence="1 2">
    <name type="scientific">Hygrophoropsis aurantiaca</name>
    <dbReference type="NCBI Taxonomy" id="72124"/>
    <lineage>
        <taxon>Eukaryota</taxon>
        <taxon>Fungi</taxon>
        <taxon>Dikarya</taxon>
        <taxon>Basidiomycota</taxon>
        <taxon>Agaricomycotina</taxon>
        <taxon>Agaricomycetes</taxon>
        <taxon>Agaricomycetidae</taxon>
        <taxon>Boletales</taxon>
        <taxon>Coniophorineae</taxon>
        <taxon>Hygrophoropsidaceae</taxon>
        <taxon>Hygrophoropsis</taxon>
    </lineage>
</organism>
<accession>A0ACB8AIU9</accession>
<comment type="caution">
    <text evidence="1">The sequence shown here is derived from an EMBL/GenBank/DDBJ whole genome shotgun (WGS) entry which is preliminary data.</text>
</comment>
<gene>
    <name evidence="1" type="ORF">BJ138DRAFT_1146307</name>
</gene>
<proteinExistence type="predicted"/>